<protein>
    <submittedName>
        <fullName evidence="2">Uncharacterized protein</fullName>
    </submittedName>
</protein>
<name>A0A9P6EJ14_9AGAR</name>
<dbReference type="AlphaFoldDB" id="A0A9P6EJ14"/>
<feature type="coiled-coil region" evidence="1">
    <location>
        <begin position="97"/>
        <end position="151"/>
    </location>
</feature>
<organism evidence="2 3">
    <name type="scientific">Crepidotus variabilis</name>
    <dbReference type="NCBI Taxonomy" id="179855"/>
    <lineage>
        <taxon>Eukaryota</taxon>
        <taxon>Fungi</taxon>
        <taxon>Dikarya</taxon>
        <taxon>Basidiomycota</taxon>
        <taxon>Agaricomycotina</taxon>
        <taxon>Agaricomycetes</taxon>
        <taxon>Agaricomycetidae</taxon>
        <taxon>Agaricales</taxon>
        <taxon>Agaricineae</taxon>
        <taxon>Crepidotaceae</taxon>
        <taxon>Crepidotus</taxon>
    </lineage>
</organism>
<evidence type="ECO:0000313" key="2">
    <source>
        <dbReference type="EMBL" id="KAF9529569.1"/>
    </source>
</evidence>
<feature type="non-terminal residue" evidence="2">
    <location>
        <position position="1"/>
    </location>
</feature>
<evidence type="ECO:0000256" key="1">
    <source>
        <dbReference type="SAM" id="Coils"/>
    </source>
</evidence>
<dbReference type="Proteomes" id="UP000807306">
    <property type="component" value="Unassembled WGS sequence"/>
</dbReference>
<dbReference type="OrthoDB" id="3256058at2759"/>
<evidence type="ECO:0000313" key="3">
    <source>
        <dbReference type="Proteomes" id="UP000807306"/>
    </source>
</evidence>
<accession>A0A9P6EJ14</accession>
<proteinExistence type="predicted"/>
<keyword evidence="3" id="KW-1185">Reference proteome</keyword>
<gene>
    <name evidence="2" type="ORF">CPB83DRAFT_764801</name>
</gene>
<comment type="caution">
    <text evidence="2">The sequence shown here is derived from an EMBL/GenBank/DDBJ whole genome shotgun (WGS) entry which is preliminary data.</text>
</comment>
<sequence>IKIQAMLSELKASKALPEPVIAARKKLRADLTTWRQSQYQLCPALRPLIDEVDAVHPENEKLLLPSYFPISDTIRSSLNSVEKVEYSLREGQAYDALDEVREKIKIFNANLDFKKNNVFGQGPNTRAQAYLKELTADKVKAAQKYRRAREALVRLGLSKDDKSLQELHDNQLFSKDASRPAQLGDSKREDPWFWTVGQPSGMNNQEKADWSLELDRVKYFRDRSSRNRTREEKEILESEMLRTTRSFKKTCEAWAKISIRELGLECKSCINTEGQLSSEKCLHPQARSAYASSQQAVYARLTSDSEEYQIRAESKSNDYKIWFAFFFILRLRD</sequence>
<keyword evidence="1" id="KW-0175">Coiled coil</keyword>
<dbReference type="EMBL" id="MU157845">
    <property type="protein sequence ID" value="KAF9529569.1"/>
    <property type="molecule type" value="Genomic_DNA"/>
</dbReference>
<reference evidence="2" key="1">
    <citation type="submission" date="2020-11" db="EMBL/GenBank/DDBJ databases">
        <authorList>
            <consortium name="DOE Joint Genome Institute"/>
            <person name="Ahrendt S."/>
            <person name="Riley R."/>
            <person name="Andreopoulos W."/>
            <person name="Labutti K."/>
            <person name="Pangilinan J."/>
            <person name="Ruiz-Duenas F.J."/>
            <person name="Barrasa J.M."/>
            <person name="Sanchez-Garcia M."/>
            <person name="Camarero S."/>
            <person name="Miyauchi S."/>
            <person name="Serrano A."/>
            <person name="Linde D."/>
            <person name="Babiker R."/>
            <person name="Drula E."/>
            <person name="Ayuso-Fernandez I."/>
            <person name="Pacheco R."/>
            <person name="Padilla G."/>
            <person name="Ferreira P."/>
            <person name="Barriuso J."/>
            <person name="Kellner H."/>
            <person name="Castanera R."/>
            <person name="Alfaro M."/>
            <person name="Ramirez L."/>
            <person name="Pisabarro A.G."/>
            <person name="Kuo A."/>
            <person name="Tritt A."/>
            <person name="Lipzen A."/>
            <person name="He G."/>
            <person name="Yan M."/>
            <person name="Ng V."/>
            <person name="Cullen D."/>
            <person name="Martin F."/>
            <person name="Rosso M.-N."/>
            <person name="Henrissat B."/>
            <person name="Hibbett D."/>
            <person name="Martinez A.T."/>
            <person name="Grigoriev I.V."/>
        </authorList>
    </citation>
    <scope>NUCLEOTIDE SEQUENCE</scope>
    <source>
        <strain evidence="2">CBS 506.95</strain>
    </source>
</reference>